<dbReference type="SUPFAM" id="SSF56112">
    <property type="entry name" value="Protein kinase-like (PK-like)"/>
    <property type="match status" value="1"/>
</dbReference>
<dbReference type="GO" id="GO:0007165">
    <property type="term" value="P:signal transduction"/>
    <property type="evidence" value="ECO:0007669"/>
    <property type="project" value="TreeGrafter"/>
</dbReference>
<dbReference type="InterPro" id="IPR017441">
    <property type="entry name" value="Protein_kinase_ATP_BS"/>
</dbReference>
<feature type="region of interest" description="Disordered" evidence="2">
    <location>
        <begin position="121"/>
        <end position="145"/>
    </location>
</feature>
<feature type="compositionally biased region" description="Low complexity" evidence="2">
    <location>
        <begin position="135"/>
        <end position="145"/>
    </location>
</feature>
<gene>
    <name evidence="4" type="ORF">DKX38_003017</name>
</gene>
<reference evidence="5" key="1">
    <citation type="journal article" date="2019" name="Gigascience">
        <title>De novo genome assembly of the endangered Acer yangbiense, a plant species with extremely small populations endemic to Yunnan Province, China.</title>
        <authorList>
            <person name="Yang J."/>
            <person name="Wariss H.M."/>
            <person name="Tao L."/>
            <person name="Zhang R."/>
            <person name="Yun Q."/>
            <person name="Hollingsworth P."/>
            <person name="Dao Z."/>
            <person name="Luo G."/>
            <person name="Guo H."/>
            <person name="Ma Y."/>
            <person name="Sun W."/>
        </authorList>
    </citation>
    <scope>NUCLEOTIDE SEQUENCE [LARGE SCALE GENOMIC DNA]</scope>
    <source>
        <strain evidence="5">cv. br00</strain>
    </source>
</reference>
<dbReference type="PROSITE" id="PS00107">
    <property type="entry name" value="PROTEIN_KINASE_ATP"/>
    <property type="match status" value="1"/>
</dbReference>
<keyword evidence="1" id="KW-0067">ATP-binding</keyword>
<feature type="domain" description="Protein kinase" evidence="3">
    <location>
        <begin position="183"/>
        <end position="245"/>
    </location>
</feature>
<feature type="binding site" evidence="1">
    <location>
        <position position="210"/>
    </location>
    <ligand>
        <name>ATP</name>
        <dbReference type="ChEBI" id="CHEBI:30616"/>
    </ligand>
</feature>
<dbReference type="GO" id="GO:0005524">
    <property type="term" value="F:ATP binding"/>
    <property type="evidence" value="ECO:0007669"/>
    <property type="project" value="UniProtKB-UniRule"/>
</dbReference>
<comment type="caution">
    <text evidence="4">The sequence shown here is derived from an EMBL/GenBank/DDBJ whole genome shotgun (WGS) entry which is preliminary data.</text>
</comment>
<dbReference type="Proteomes" id="UP000326939">
    <property type="component" value="Chromosome 2"/>
</dbReference>
<dbReference type="Gene3D" id="3.30.200.20">
    <property type="entry name" value="Phosphorylase Kinase, domain 1"/>
    <property type="match status" value="1"/>
</dbReference>
<keyword evidence="1" id="KW-0547">Nucleotide-binding</keyword>
<evidence type="ECO:0000313" key="4">
    <source>
        <dbReference type="EMBL" id="KAB5569224.1"/>
    </source>
</evidence>
<keyword evidence="5" id="KW-1185">Reference proteome</keyword>
<organism evidence="4 5">
    <name type="scientific">Salix brachista</name>
    <dbReference type="NCBI Taxonomy" id="2182728"/>
    <lineage>
        <taxon>Eukaryota</taxon>
        <taxon>Viridiplantae</taxon>
        <taxon>Streptophyta</taxon>
        <taxon>Embryophyta</taxon>
        <taxon>Tracheophyta</taxon>
        <taxon>Spermatophyta</taxon>
        <taxon>Magnoliopsida</taxon>
        <taxon>eudicotyledons</taxon>
        <taxon>Gunneridae</taxon>
        <taxon>Pentapetalae</taxon>
        <taxon>rosids</taxon>
        <taxon>fabids</taxon>
        <taxon>Malpighiales</taxon>
        <taxon>Salicaceae</taxon>
        <taxon>Saliceae</taxon>
        <taxon>Salix</taxon>
    </lineage>
</organism>
<dbReference type="GO" id="GO:0005737">
    <property type="term" value="C:cytoplasm"/>
    <property type="evidence" value="ECO:0007669"/>
    <property type="project" value="TreeGrafter"/>
</dbReference>
<dbReference type="InterPro" id="IPR000719">
    <property type="entry name" value="Prot_kinase_dom"/>
</dbReference>
<dbReference type="Pfam" id="PF07714">
    <property type="entry name" value="PK_Tyr_Ser-Thr"/>
    <property type="match status" value="1"/>
</dbReference>
<dbReference type="EMBL" id="VDCV01000002">
    <property type="protein sequence ID" value="KAB5569224.1"/>
    <property type="molecule type" value="Genomic_DNA"/>
</dbReference>
<dbReference type="InterPro" id="IPR001245">
    <property type="entry name" value="Ser-Thr/Tyr_kinase_cat_dom"/>
</dbReference>
<dbReference type="PANTHER" id="PTHR23257:SF821">
    <property type="entry name" value="ATP BINDING PROTEIN"/>
    <property type="match status" value="1"/>
</dbReference>
<dbReference type="InterPro" id="IPR050167">
    <property type="entry name" value="Ser_Thr_protein_kinase"/>
</dbReference>
<dbReference type="PROSITE" id="PS50011">
    <property type="entry name" value="PROTEIN_KINASE_DOM"/>
    <property type="match status" value="1"/>
</dbReference>
<evidence type="ECO:0000256" key="1">
    <source>
        <dbReference type="PROSITE-ProRule" id="PRU10141"/>
    </source>
</evidence>
<sequence length="245" mass="27562">MFKCSYKLEGASTSEAHRVRRRSISMTLEIGDDIVIWLLCSMIKAVVQLGLWAVRVMNETLKQNCLLREHGNDRLFANNLDDKDDGSDLQKNVSNFDLDGHDGISGGRSLYTLERDHKNSQKAISLPSSPHEYRSQTSQRSGSSGFVANDHLVTTWNKVLESPVFHSKPLLPFQEWNIDFSELIVGTRVGIGFFGEVFRGVWNGTNVAIKVFLEQDLTAENMEDFCNEISILSCLRHPNGIPLTC</sequence>
<accession>A0A5N5NNW0</accession>
<proteinExistence type="predicted"/>
<name>A0A5N5NNW0_9ROSI</name>
<dbReference type="PANTHER" id="PTHR23257">
    <property type="entry name" value="SERINE-THREONINE PROTEIN KINASE"/>
    <property type="match status" value="1"/>
</dbReference>
<protein>
    <recommendedName>
        <fullName evidence="3">Protein kinase domain-containing protein</fullName>
    </recommendedName>
</protein>
<evidence type="ECO:0000259" key="3">
    <source>
        <dbReference type="PROSITE" id="PS50011"/>
    </source>
</evidence>
<evidence type="ECO:0000313" key="5">
    <source>
        <dbReference type="Proteomes" id="UP000326939"/>
    </source>
</evidence>
<dbReference type="InterPro" id="IPR011009">
    <property type="entry name" value="Kinase-like_dom_sf"/>
</dbReference>
<evidence type="ECO:0000256" key="2">
    <source>
        <dbReference type="SAM" id="MobiDB-lite"/>
    </source>
</evidence>
<dbReference type="AlphaFoldDB" id="A0A5N5NNW0"/>
<dbReference type="GO" id="GO:0004672">
    <property type="term" value="F:protein kinase activity"/>
    <property type="evidence" value="ECO:0007669"/>
    <property type="project" value="InterPro"/>
</dbReference>